<dbReference type="CDD" id="cd08423">
    <property type="entry name" value="PBP2_LTTR_like_6"/>
    <property type="match status" value="1"/>
</dbReference>
<evidence type="ECO:0000256" key="5">
    <source>
        <dbReference type="SAM" id="Coils"/>
    </source>
</evidence>
<evidence type="ECO:0000313" key="7">
    <source>
        <dbReference type="EMBL" id="MEQ3541900.1"/>
    </source>
</evidence>
<keyword evidence="8" id="KW-1185">Reference proteome</keyword>
<comment type="similarity">
    <text evidence="1">Belongs to the LysR transcriptional regulatory family.</text>
</comment>
<evidence type="ECO:0000313" key="8">
    <source>
        <dbReference type="Proteomes" id="UP001464923"/>
    </source>
</evidence>
<reference evidence="7 8" key="1">
    <citation type="submission" date="2024-03" db="EMBL/GenBank/DDBJ databases">
        <title>Draft genome sequence of Pseudonocardia tropica JCM 19149.</title>
        <authorList>
            <person name="Butdee W."/>
            <person name="Duangmal K."/>
        </authorList>
    </citation>
    <scope>NUCLEOTIDE SEQUENCE [LARGE SCALE GENOMIC DNA]</scope>
    <source>
        <strain evidence="7 8">JCM 19149</strain>
    </source>
</reference>
<keyword evidence="5" id="KW-0175">Coiled coil</keyword>
<dbReference type="Pfam" id="PF00126">
    <property type="entry name" value="HTH_1"/>
    <property type="match status" value="1"/>
</dbReference>
<evidence type="ECO:0000259" key="6">
    <source>
        <dbReference type="PROSITE" id="PS50931"/>
    </source>
</evidence>
<evidence type="ECO:0000256" key="3">
    <source>
        <dbReference type="ARBA" id="ARBA00023125"/>
    </source>
</evidence>
<evidence type="ECO:0000256" key="1">
    <source>
        <dbReference type="ARBA" id="ARBA00009437"/>
    </source>
</evidence>
<keyword evidence="3" id="KW-0238">DNA-binding</keyword>
<dbReference type="SUPFAM" id="SSF53850">
    <property type="entry name" value="Periplasmic binding protein-like II"/>
    <property type="match status" value="1"/>
</dbReference>
<dbReference type="Gene3D" id="1.10.10.10">
    <property type="entry name" value="Winged helix-like DNA-binding domain superfamily/Winged helix DNA-binding domain"/>
    <property type="match status" value="1"/>
</dbReference>
<gene>
    <name evidence="7" type="ORF">WHI96_24105</name>
</gene>
<dbReference type="InterPro" id="IPR036388">
    <property type="entry name" value="WH-like_DNA-bd_sf"/>
</dbReference>
<dbReference type="InterPro" id="IPR005119">
    <property type="entry name" value="LysR_subst-bd"/>
</dbReference>
<proteinExistence type="inferred from homology"/>
<keyword evidence="2" id="KW-0805">Transcription regulation</keyword>
<evidence type="ECO:0000256" key="4">
    <source>
        <dbReference type="ARBA" id="ARBA00023163"/>
    </source>
</evidence>
<dbReference type="EMBL" id="JBEDNP010000020">
    <property type="protein sequence ID" value="MEQ3541900.1"/>
    <property type="molecule type" value="Genomic_DNA"/>
</dbReference>
<dbReference type="Proteomes" id="UP001464923">
    <property type="component" value="Unassembled WGS sequence"/>
</dbReference>
<dbReference type="SUPFAM" id="SSF46785">
    <property type="entry name" value="Winged helix' DNA-binding domain"/>
    <property type="match status" value="1"/>
</dbReference>
<name>A0ABV1K100_9PSEU</name>
<sequence>MNLERLRALHAVATYGSISVAAQALCITASAASQQLSKLEREMGDRLLERDGRGVRLTDSGQLLARHAEQILASVERARAEVERHRGTVHGDLTIAAFATAVRGLIPDAVARLDTRYPRLNVRIVEYDPHRALPQLLRGAVDLVVNQYCPSNPFVLPDGLSGETVLVDTVDLAVPAGHRLAEQSSVTVDDLHDERWISWPQGSSCHQWLLGVLRGHGIEPRIAHEAAEHPTQLALVAAGLGVGVVPRLGRGEVPAAVRFLPFRPTVERHVQAVWRTGGDQRPALRAALTALVVAPD</sequence>
<dbReference type="InterPro" id="IPR036390">
    <property type="entry name" value="WH_DNA-bd_sf"/>
</dbReference>
<feature type="domain" description="HTH lysR-type" evidence="6">
    <location>
        <begin position="1"/>
        <end position="58"/>
    </location>
</feature>
<dbReference type="PANTHER" id="PTHR30346">
    <property type="entry name" value="TRANSCRIPTIONAL DUAL REGULATOR HCAR-RELATED"/>
    <property type="match status" value="1"/>
</dbReference>
<dbReference type="Gene3D" id="3.40.190.10">
    <property type="entry name" value="Periplasmic binding protein-like II"/>
    <property type="match status" value="2"/>
</dbReference>
<dbReference type="PROSITE" id="PS50931">
    <property type="entry name" value="HTH_LYSR"/>
    <property type="match status" value="1"/>
</dbReference>
<dbReference type="Pfam" id="PF03466">
    <property type="entry name" value="LysR_substrate"/>
    <property type="match status" value="1"/>
</dbReference>
<keyword evidence="4" id="KW-0804">Transcription</keyword>
<dbReference type="InterPro" id="IPR000847">
    <property type="entry name" value="LysR_HTH_N"/>
</dbReference>
<evidence type="ECO:0000256" key="2">
    <source>
        <dbReference type="ARBA" id="ARBA00023015"/>
    </source>
</evidence>
<dbReference type="RefSeq" id="WP_345643352.1">
    <property type="nucleotide sequence ID" value="NZ_BAABLY010000016.1"/>
</dbReference>
<protein>
    <submittedName>
        <fullName evidence="7">LysR family transcriptional regulator</fullName>
    </submittedName>
</protein>
<accession>A0ABV1K100</accession>
<organism evidence="7 8">
    <name type="scientific">Pseudonocardia tropica</name>
    <dbReference type="NCBI Taxonomy" id="681289"/>
    <lineage>
        <taxon>Bacteria</taxon>
        <taxon>Bacillati</taxon>
        <taxon>Actinomycetota</taxon>
        <taxon>Actinomycetes</taxon>
        <taxon>Pseudonocardiales</taxon>
        <taxon>Pseudonocardiaceae</taxon>
        <taxon>Pseudonocardia</taxon>
    </lineage>
</organism>
<dbReference type="PANTHER" id="PTHR30346:SF29">
    <property type="entry name" value="LYSR SUBSTRATE-BINDING"/>
    <property type="match status" value="1"/>
</dbReference>
<comment type="caution">
    <text evidence="7">The sequence shown here is derived from an EMBL/GenBank/DDBJ whole genome shotgun (WGS) entry which is preliminary data.</text>
</comment>
<feature type="coiled-coil region" evidence="5">
    <location>
        <begin position="22"/>
        <end position="85"/>
    </location>
</feature>